<evidence type="ECO:0000313" key="2">
    <source>
        <dbReference type="Proteomes" id="UP000245626"/>
    </source>
</evidence>
<sequence length="577" mass="62726">MTSTEAELHPSSSSPPPLSTQVDQNGGHEGIRGPTEVPAPTSVRKLDSPIPMSMPSILLNPSRTTNAFLGATSSQRTSAARLALTRKEKEMGRRKARRSENARLASNPHAVRPSPSDYRLYANPTKSTFPSLSDSGAGGAAPTSYRTGLPPPDHVDLKTSEPSFDMLSSSRGQFKMSIKQARRILNEKLELEEAKRGGGDPSRRGPAGPGPVERLVWKAEEEIRSWLEETVFVGDEMIRGRRAKGASQGGKGRVLVDKDFVVLPPSAPASSSSPPPLDQEEGAEFGAPRSEAVDMDHQKAQLRELQRSPNALVWCLPDPFLRLAIHCLSRIYGCPSFSKDAHPPTPQSNSSSTTNTTTTSPPFSTNPRERHTWILNPNPLVRGYRPRSSSEAASGDDGVGRTRTRTGTGTRRRRRRRRSSSNSSVTTVDSLASYMDHHVNLTASARVTRPHLEGLETPPGTDLEETSRSIAGGSVRAWSEVEVESEEAGFISSSSSSSSFVTNSKGVRLVSHVEEDEDEDEEGEDDDVQSSDDFSGSEPDFVQPSRHHLVRDDKDDGDTTLTTQPTRGSFSNTQVEE</sequence>
<keyword evidence="2" id="KW-1185">Reference proteome</keyword>
<accession>A0ACD0NN97</accession>
<gene>
    <name evidence="1" type="ORF">IE53DRAFT_382257</name>
</gene>
<protein>
    <submittedName>
        <fullName evidence="1">Uncharacterized protein</fullName>
    </submittedName>
</protein>
<dbReference type="EMBL" id="KZ820486">
    <property type="protein sequence ID" value="PWN47264.1"/>
    <property type="molecule type" value="Genomic_DNA"/>
</dbReference>
<organism evidence="1 2">
    <name type="scientific">Violaceomyces palustris</name>
    <dbReference type="NCBI Taxonomy" id="1673888"/>
    <lineage>
        <taxon>Eukaryota</taxon>
        <taxon>Fungi</taxon>
        <taxon>Dikarya</taxon>
        <taxon>Basidiomycota</taxon>
        <taxon>Ustilaginomycotina</taxon>
        <taxon>Ustilaginomycetes</taxon>
        <taxon>Violaceomycetales</taxon>
        <taxon>Violaceomycetaceae</taxon>
        <taxon>Violaceomyces</taxon>
    </lineage>
</organism>
<reference evidence="1 2" key="1">
    <citation type="journal article" date="2018" name="Mol. Biol. Evol.">
        <title>Broad Genomic Sampling Reveals a Smut Pathogenic Ancestry of the Fungal Clade Ustilaginomycotina.</title>
        <authorList>
            <person name="Kijpornyongpan T."/>
            <person name="Mondo S.J."/>
            <person name="Barry K."/>
            <person name="Sandor L."/>
            <person name="Lee J."/>
            <person name="Lipzen A."/>
            <person name="Pangilinan J."/>
            <person name="LaButti K."/>
            <person name="Hainaut M."/>
            <person name="Henrissat B."/>
            <person name="Grigoriev I.V."/>
            <person name="Spatafora J.W."/>
            <person name="Aime M.C."/>
        </authorList>
    </citation>
    <scope>NUCLEOTIDE SEQUENCE [LARGE SCALE GENOMIC DNA]</scope>
    <source>
        <strain evidence="1 2">SA 807</strain>
    </source>
</reference>
<name>A0ACD0NN97_9BASI</name>
<dbReference type="Proteomes" id="UP000245626">
    <property type="component" value="Unassembled WGS sequence"/>
</dbReference>
<evidence type="ECO:0000313" key="1">
    <source>
        <dbReference type="EMBL" id="PWN47264.1"/>
    </source>
</evidence>
<proteinExistence type="predicted"/>